<dbReference type="InterPro" id="IPR025877">
    <property type="entry name" value="MobA-like_NTP_Trfase"/>
</dbReference>
<sequence>MTGVTALVLAGQRRGTDPMAAAAGVSHKALLPVAGVPMLLRVVSALRSTPGIARIVVSIEEPARVLAGLEGLEGAILRAAAPGPAMSAAAAFEEFGAPLLVTTADHALLTPAMVAHLLREAPGRASAVAALARRDTILAEFPETRRTWLRFRDGDFSGCNLFLLARPEAIRVLRFWQRLEQQRKRPTAMARMLGPIVLLRYALGWMTLRAGLDALGARCGTPVAVVEMPFGAAAVDVDKPDDLALVEARLGGAERRRLPQVG</sequence>
<dbReference type="SUPFAM" id="SSF53448">
    <property type="entry name" value="Nucleotide-diphospho-sugar transferases"/>
    <property type="match status" value="1"/>
</dbReference>
<dbReference type="AlphaFoldDB" id="A0A1S8D9A6"/>
<evidence type="ECO:0000259" key="2">
    <source>
        <dbReference type="Pfam" id="PF12804"/>
    </source>
</evidence>
<dbReference type="Proteomes" id="UP000054844">
    <property type="component" value="Unassembled WGS sequence"/>
</dbReference>
<dbReference type="Gene3D" id="3.90.550.10">
    <property type="entry name" value="Spore Coat Polysaccharide Biosynthesis Protein SpsA, Chain A"/>
    <property type="match status" value="1"/>
</dbReference>
<reference evidence="3 5" key="1">
    <citation type="submission" date="2016-12" db="EMBL/GenBank/DDBJ databases">
        <title>Draft genome sequence of Roseomonas mucosa strain AU37, isolated from a peripheral intravenous catheter.</title>
        <authorList>
            <person name="Choudhury M.A."/>
            <person name="Sidjabat H.E."/>
            <person name="Wailan A.M."/>
            <person name="Zhang L."/>
            <person name="Marsh N.M."/>
            <person name="Rickard C.M."/>
            <person name="Davies M."/>
            <person name="Mcmillan D.J."/>
        </authorList>
    </citation>
    <scope>NUCLEOTIDE SEQUENCE [LARGE SCALE GENOMIC DNA]</scope>
    <source>
        <strain evidence="3 5">SAVE376</strain>
    </source>
</reference>
<protein>
    <submittedName>
        <fullName evidence="4">GTP:adenosylcobinamide-phosphate guanylyltransferase</fullName>
    </submittedName>
</protein>
<dbReference type="RefSeq" id="WP_027297260.1">
    <property type="nucleotide sequence ID" value="NZ_AP031463.1"/>
</dbReference>
<keyword evidence="4" id="KW-0808">Transferase</keyword>
<keyword evidence="4" id="KW-0548">Nucleotidyltransferase</keyword>
<evidence type="ECO:0000313" key="4">
    <source>
        <dbReference type="EMBL" id="SUE95104.1"/>
    </source>
</evidence>
<evidence type="ECO:0000313" key="5">
    <source>
        <dbReference type="Proteomes" id="UP000054844"/>
    </source>
</evidence>
<keyword evidence="5" id="KW-1185">Reference proteome</keyword>
<dbReference type="InterPro" id="IPR029044">
    <property type="entry name" value="Nucleotide-diphossugar_trans"/>
</dbReference>
<evidence type="ECO:0000313" key="6">
    <source>
        <dbReference type="Proteomes" id="UP000254919"/>
    </source>
</evidence>
<dbReference type="Proteomes" id="UP000254919">
    <property type="component" value="Unassembled WGS sequence"/>
</dbReference>
<evidence type="ECO:0000313" key="3">
    <source>
        <dbReference type="EMBL" id="ONH84489.1"/>
    </source>
</evidence>
<dbReference type="GeneID" id="99631632"/>
<dbReference type="GO" id="GO:0016779">
    <property type="term" value="F:nucleotidyltransferase activity"/>
    <property type="evidence" value="ECO:0007669"/>
    <property type="project" value="UniProtKB-KW"/>
</dbReference>
<dbReference type="EMBL" id="LLWF02000007">
    <property type="protein sequence ID" value="ONH84489.1"/>
    <property type="molecule type" value="Genomic_DNA"/>
</dbReference>
<accession>A0A1S8D9A6</accession>
<feature type="domain" description="MobA-like NTP transferase" evidence="2">
    <location>
        <begin position="25"/>
        <end position="136"/>
    </location>
</feature>
<keyword evidence="1" id="KW-0460">Magnesium</keyword>
<dbReference type="OrthoDB" id="159246at2"/>
<proteinExistence type="predicted"/>
<dbReference type="Pfam" id="PF12804">
    <property type="entry name" value="NTP_transf_3"/>
    <property type="match status" value="1"/>
</dbReference>
<reference evidence="4 6" key="2">
    <citation type="submission" date="2018-06" db="EMBL/GenBank/DDBJ databases">
        <authorList>
            <consortium name="Pathogen Informatics"/>
            <person name="Doyle S."/>
        </authorList>
    </citation>
    <scope>NUCLEOTIDE SEQUENCE [LARGE SCALE GENOMIC DNA]</scope>
    <source>
        <strain evidence="4 6">NCTC13291</strain>
    </source>
</reference>
<evidence type="ECO:0000256" key="1">
    <source>
        <dbReference type="ARBA" id="ARBA00022842"/>
    </source>
</evidence>
<dbReference type="STRING" id="207340.APZ41_004435"/>
<name>A0A1S8D9A6_9PROT</name>
<dbReference type="EMBL" id="UGVN01000002">
    <property type="protein sequence ID" value="SUE95104.1"/>
    <property type="molecule type" value="Genomic_DNA"/>
</dbReference>
<organism evidence="3 5">
    <name type="scientific">Roseomonas mucosa</name>
    <dbReference type="NCBI Taxonomy" id="207340"/>
    <lineage>
        <taxon>Bacteria</taxon>
        <taxon>Pseudomonadati</taxon>
        <taxon>Pseudomonadota</taxon>
        <taxon>Alphaproteobacteria</taxon>
        <taxon>Acetobacterales</taxon>
        <taxon>Roseomonadaceae</taxon>
        <taxon>Roseomonas</taxon>
    </lineage>
</organism>
<gene>
    <name evidence="3" type="ORF">APZ41_004435</name>
    <name evidence="4" type="ORF">NCTC13291_03987</name>
</gene>